<name>A0ABS6H6X6_9PROT</name>
<gene>
    <name evidence="2" type="ORF">JJQ90_12035</name>
</gene>
<dbReference type="RefSeq" id="WP_216875706.1">
    <property type="nucleotide sequence ID" value="NZ_JAERQM010000003.1"/>
</dbReference>
<dbReference type="Proteomes" id="UP000689967">
    <property type="component" value="Unassembled WGS sequence"/>
</dbReference>
<evidence type="ECO:0000259" key="1">
    <source>
        <dbReference type="Pfam" id="PF04909"/>
    </source>
</evidence>
<organism evidence="2 3">
    <name type="scientific">Falsiroseomonas oleicola</name>
    <dbReference type="NCBI Taxonomy" id="2801474"/>
    <lineage>
        <taxon>Bacteria</taxon>
        <taxon>Pseudomonadati</taxon>
        <taxon>Pseudomonadota</taxon>
        <taxon>Alphaproteobacteria</taxon>
        <taxon>Acetobacterales</taxon>
        <taxon>Roseomonadaceae</taxon>
        <taxon>Falsiroseomonas</taxon>
    </lineage>
</organism>
<feature type="domain" description="Amidohydrolase-related" evidence="1">
    <location>
        <begin position="53"/>
        <end position="157"/>
    </location>
</feature>
<sequence length="161" mass="16893">MIRRRAAPGPGAGLAWPARSLRTIVGFPPGGAVDIPGRLIADMLTPRLGQPVGLRSAAFSAVRGLLDVGNSWAKLSGPDIKSRLGPPDYANAGEIAAVLARAAPERVVRGSDWPHPTEPSDAEPDDRSLLHLLRSWVPDAAARPRVLVGNPAALYGFDTAT</sequence>
<evidence type="ECO:0000313" key="3">
    <source>
        <dbReference type="Proteomes" id="UP000689967"/>
    </source>
</evidence>
<comment type="caution">
    <text evidence="2">The sequence shown here is derived from an EMBL/GenBank/DDBJ whole genome shotgun (WGS) entry which is preliminary data.</text>
</comment>
<dbReference type="Pfam" id="PF04909">
    <property type="entry name" value="Amidohydro_2"/>
    <property type="match status" value="1"/>
</dbReference>
<protein>
    <submittedName>
        <fullName evidence="2">Amidohydrolase family protein</fullName>
    </submittedName>
</protein>
<reference evidence="2 3" key="1">
    <citation type="submission" date="2021-01" db="EMBL/GenBank/DDBJ databases">
        <title>Roseomonas sp. nov, a bacterium isolated from an oil production mixture in Yumen Oilfield.</title>
        <authorList>
            <person name="Wu D."/>
        </authorList>
    </citation>
    <scope>NUCLEOTIDE SEQUENCE [LARGE SCALE GENOMIC DNA]</scope>
    <source>
        <strain evidence="2 3">ROY-5-3</strain>
    </source>
</reference>
<dbReference type="InterPro" id="IPR052358">
    <property type="entry name" value="Aro_Compnd_Degr_Hydrolases"/>
</dbReference>
<dbReference type="PANTHER" id="PTHR35563:SF2">
    <property type="entry name" value="BARREL METAL-DEPENDENT HYDROLASE, PUTATIVE (AFU_ORTHOLOGUE AFUA_1G16240)-RELATED"/>
    <property type="match status" value="1"/>
</dbReference>
<evidence type="ECO:0000313" key="2">
    <source>
        <dbReference type="EMBL" id="MBU8544440.1"/>
    </source>
</evidence>
<dbReference type="PANTHER" id="PTHR35563">
    <property type="entry name" value="BARREL METAL-DEPENDENT HYDROLASE, PUTATIVE (AFU_ORTHOLOGUE AFUA_1G16240)-RELATED"/>
    <property type="match status" value="1"/>
</dbReference>
<accession>A0ABS6H6X6</accession>
<dbReference type="InterPro" id="IPR006680">
    <property type="entry name" value="Amidohydro-rel"/>
</dbReference>
<dbReference type="EMBL" id="JAERQM010000003">
    <property type="protein sequence ID" value="MBU8544440.1"/>
    <property type="molecule type" value="Genomic_DNA"/>
</dbReference>
<proteinExistence type="predicted"/>
<keyword evidence="3" id="KW-1185">Reference proteome</keyword>